<keyword evidence="5 6" id="KW-0472">Membrane</keyword>
<evidence type="ECO:0000256" key="6">
    <source>
        <dbReference type="SAM" id="Phobius"/>
    </source>
</evidence>
<dbReference type="GO" id="GO:0015658">
    <property type="term" value="F:branched-chain amino acid transmembrane transporter activity"/>
    <property type="evidence" value="ECO:0007669"/>
    <property type="project" value="InterPro"/>
</dbReference>
<keyword evidence="2" id="KW-1003">Cell membrane</keyword>
<protein>
    <submittedName>
        <fullName evidence="7">Amino acid/amide ABC transporter membrane protein 2, HAAT family</fullName>
    </submittedName>
</protein>
<dbReference type="CDD" id="cd06581">
    <property type="entry name" value="TM_PBP1_LivM_like"/>
    <property type="match status" value="1"/>
</dbReference>
<keyword evidence="4 6" id="KW-1133">Transmembrane helix</keyword>
<evidence type="ECO:0000313" key="7">
    <source>
        <dbReference type="EMBL" id="SHN81282.1"/>
    </source>
</evidence>
<evidence type="ECO:0000256" key="5">
    <source>
        <dbReference type="ARBA" id="ARBA00023136"/>
    </source>
</evidence>
<evidence type="ECO:0000256" key="4">
    <source>
        <dbReference type="ARBA" id="ARBA00022989"/>
    </source>
</evidence>
<feature type="transmembrane region" description="Helical" evidence="6">
    <location>
        <begin position="238"/>
        <end position="257"/>
    </location>
</feature>
<sequence>MSMYYAGLLSDIGILLLGALSVYIILATGQLSLGNAGFMGIGAYLTSWLTVEVGLPVTAALIVAALVSGLIGIAVGFPALRLKGIYLAMATLGFGEMVRSFFQNFTAMGGSGGFHGMHHVSTGYIWTWALVILAVIMLIEASPIWLEIRAVRDDETAAGLVGLNPTEIKVGAFGCGAAVAAIAGGLFAHHHVYIEPGNFSFERSIDFVLAVILGGSTVAPGALAGAVMLVILPEYLRFLADWRFAAFGALLIGMLLVRRQGLLDRALFRLVLPRSQA</sequence>
<evidence type="ECO:0000313" key="8">
    <source>
        <dbReference type="Proteomes" id="UP000184096"/>
    </source>
</evidence>
<feature type="transmembrane region" description="Helical" evidence="6">
    <location>
        <begin position="53"/>
        <end position="77"/>
    </location>
</feature>
<feature type="transmembrane region" description="Helical" evidence="6">
    <location>
        <begin position="84"/>
        <end position="105"/>
    </location>
</feature>
<organism evidence="7 8">
    <name type="scientific">Bradyrhizobium erythrophlei</name>
    <dbReference type="NCBI Taxonomy" id="1437360"/>
    <lineage>
        <taxon>Bacteria</taxon>
        <taxon>Pseudomonadati</taxon>
        <taxon>Pseudomonadota</taxon>
        <taxon>Alphaproteobacteria</taxon>
        <taxon>Hyphomicrobiales</taxon>
        <taxon>Nitrobacteraceae</taxon>
        <taxon>Bradyrhizobium</taxon>
    </lineage>
</organism>
<keyword evidence="8" id="KW-1185">Reference proteome</keyword>
<dbReference type="Proteomes" id="UP000184096">
    <property type="component" value="Chromosome I"/>
</dbReference>
<dbReference type="EMBL" id="LT670849">
    <property type="protein sequence ID" value="SHN81282.1"/>
    <property type="molecule type" value="Genomic_DNA"/>
</dbReference>
<accession>A0A1M7UE22</accession>
<evidence type="ECO:0000256" key="3">
    <source>
        <dbReference type="ARBA" id="ARBA00022692"/>
    </source>
</evidence>
<dbReference type="InterPro" id="IPR043428">
    <property type="entry name" value="LivM-like"/>
</dbReference>
<evidence type="ECO:0000256" key="2">
    <source>
        <dbReference type="ARBA" id="ARBA00022475"/>
    </source>
</evidence>
<feature type="transmembrane region" description="Helical" evidence="6">
    <location>
        <begin position="12"/>
        <end position="33"/>
    </location>
</feature>
<dbReference type="GO" id="GO:0005886">
    <property type="term" value="C:plasma membrane"/>
    <property type="evidence" value="ECO:0007669"/>
    <property type="project" value="UniProtKB-SubCell"/>
</dbReference>
<dbReference type="OrthoDB" id="5448271at2"/>
<dbReference type="PANTHER" id="PTHR30482:SF20">
    <property type="entry name" value="HIGH-AFFINITY BRANCHED-CHAIN AMINO ACID TRANSPORT SYSTEM PERMEASE PROTEIN LIVM"/>
    <property type="match status" value="1"/>
</dbReference>
<comment type="subcellular location">
    <subcellularLocation>
        <location evidence="1">Cell membrane</location>
        <topology evidence="1">Multi-pass membrane protein</topology>
    </subcellularLocation>
</comment>
<reference evidence="8" key="1">
    <citation type="submission" date="2016-11" db="EMBL/GenBank/DDBJ databases">
        <authorList>
            <person name="Varghese N."/>
            <person name="Submissions S."/>
        </authorList>
    </citation>
    <scope>NUCLEOTIDE SEQUENCE [LARGE SCALE GENOMIC DNA]</scope>
    <source>
        <strain evidence="8">GAS401</strain>
    </source>
</reference>
<feature type="transmembrane region" description="Helical" evidence="6">
    <location>
        <begin position="125"/>
        <end position="146"/>
    </location>
</feature>
<proteinExistence type="predicted"/>
<dbReference type="RefSeq" id="WP_072821393.1">
    <property type="nucleotide sequence ID" value="NZ_LT670849.1"/>
</dbReference>
<name>A0A1M7UE22_9BRAD</name>
<gene>
    <name evidence="7" type="ORF">SAMN05444170_4675</name>
</gene>
<feature type="transmembrane region" description="Helical" evidence="6">
    <location>
        <begin position="207"/>
        <end position="232"/>
    </location>
</feature>
<keyword evidence="3 6" id="KW-0812">Transmembrane</keyword>
<dbReference type="InterPro" id="IPR001851">
    <property type="entry name" value="ABC_transp_permease"/>
</dbReference>
<dbReference type="Pfam" id="PF02653">
    <property type="entry name" value="BPD_transp_2"/>
    <property type="match status" value="1"/>
</dbReference>
<dbReference type="AlphaFoldDB" id="A0A1M7UE22"/>
<dbReference type="PANTHER" id="PTHR30482">
    <property type="entry name" value="HIGH-AFFINITY BRANCHED-CHAIN AMINO ACID TRANSPORT SYSTEM PERMEASE"/>
    <property type="match status" value="1"/>
</dbReference>
<evidence type="ECO:0000256" key="1">
    <source>
        <dbReference type="ARBA" id="ARBA00004651"/>
    </source>
</evidence>